<dbReference type="WBParaSite" id="JU765_v2.g14157.t1">
    <property type="protein sequence ID" value="JU765_v2.g14157.t1"/>
    <property type="gene ID" value="JU765_v2.g14157"/>
</dbReference>
<evidence type="ECO:0000313" key="2">
    <source>
        <dbReference type="WBParaSite" id="JU765_v2.g14157.t1"/>
    </source>
</evidence>
<reference evidence="2" key="1">
    <citation type="submission" date="2022-11" db="UniProtKB">
        <authorList>
            <consortium name="WormBaseParasite"/>
        </authorList>
    </citation>
    <scope>IDENTIFICATION</scope>
</reference>
<sequence>MWAATLLAMGLILNSYLPVVLEIRSKSDCLAALLEIFRISGMLTSNLHIFALAVHQFVGIVYPLKYKLILTTKRQRMLIFILWLLPLAFIFSWFVAIPNDGFRHPICRIFVVPLCATFVLYTIILFTLMKAKAKCNTDLRRSMHNNYRKRLKSNIKLVWTTLLILSTFTLSWGLCVLYFVLVCVNGCLFIYQISMSFQVGIVLNSTVNFLVMLKLVFNPLIYALRMKHIRRNVILFLRNTCICFKHLNPSSSVTNLTANNFNITCPPNTDRRRSNNHASLCRSNSESNQCYAIGMKSVKLKSGVATIEETIESMNPDKIEKEESIQLLDAQPHRRKMRKFVSTEFWTGSDCDS</sequence>
<protein>
    <submittedName>
        <fullName evidence="2">G-protein coupled receptors family 1 profile domain-containing protein</fullName>
    </submittedName>
</protein>
<name>A0AC34Q8S4_9BILA</name>
<proteinExistence type="predicted"/>
<dbReference type="Proteomes" id="UP000887576">
    <property type="component" value="Unplaced"/>
</dbReference>
<accession>A0AC34Q8S4</accession>
<evidence type="ECO:0000313" key="1">
    <source>
        <dbReference type="Proteomes" id="UP000887576"/>
    </source>
</evidence>
<organism evidence="1 2">
    <name type="scientific">Panagrolaimus sp. JU765</name>
    <dbReference type="NCBI Taxonomy" id="591449"/>
    <lineage>
        <taxon>Eukaryota</taxon>
        <taxon>Metazoa</taxon>
        <taxon>Ecdysozoa</taxon>
        <taxon>Nematoda</taxon>
        <taxon>Chromadorea</taxon>
        <taxon>Rhabditida</taxon>
        <taxon>Tylenchina</taxon>
        <taxon>Panagrolaimomorpha</taxon>
        <taxon>Panagrolaimoidea</taxon>
        <taxon>Panagrolaimidae</taxon>
        <taxon>Panagrolaimus</taxon>
    </lineage>
</organism>